<organism evidence="5 6">
    <name type="scientific">Mycobacterium paraense</name>
    <dbReference type="NCBI Taxonomy" id="767916"/>
    <lineage>
        <taxon>Bacteria</taxon>
        <taxon>Bacillati</taxon>
        <taxon>Actinomycetota</taxon>
        <taxon>Actinomycetes</taxon>
        <taxon>Mycobacteriales</taxon>
        <taxon>Mycobacteriaceae</taxon>
        <taxon>Mycobacterium</taxon>
        <taxon>Mycobacterium simiae complex</taxon>
    </lineage>
</organism>
<evidence type="ECO:0000256" key="1">
    <source>
        <dbReference type="ARBA" id="ARBA00004370"/>
    </source>
</evidence>
<feature type="region of interest" description="Disordered" evidence="3">
    <location>
        <begin position="45"/>
        <end position="82"/>
    </location>
</feature>
<keyword evidence="4" id="KW-0812">Transmembrane</keyword>
<dbReference type="RefSeq" id="WP_085246477.1">
    <property type="nucleotide sequence ID" value="NZ_LQPN01000080.1"/>
</dbReference>
<dbReference type="STRING" id="767916.AWB91_04405"/>
<keyword evidence="2 4" id="KW-0472">Membrane</keyword>
<dbReference type="PANTHER" id="PTHR37042:SF4">
    <property type="entry name" value="OUTER MEMBRANE PROTEIN RV1973"/>
    <property type="match status" value="1"/>
</dbReference>
<evidence type="ECO:0000256" key="2">
    <source>
        <dbReference type="ARBA" id="ARBA00023136"/>
    </source>
</evidence>
<gene>
    <name evidence="5" type="ORF">AWB90_26765</name>
</gene>
<name>A0A1X2A3J4_9MYCO</name>
<evidence type="ECO:0008006" key="7">
    <source>
        <dbReference type="Google" id="ProtNLM"/>
    </source>
</evidence>
<evidence type="ECO:0000313" key="5">
    <source>
        <dbReference type="EMBL" id="ORW36731.1"/>
    </source>
</evidence>
<feature type="region of interest" description="Disordered" evidence="3">
    <location>
        <begin position="1"/>
        <end position="23"/>
    </location>
</feature>
<evidence type="ECO:0000313" key="6">
    <source>
        <dbReference type="Proteomes" id="UP000193285"/>
    </source>
</evidence>
<dbReference type="AlphaFoldDB" id="A0A1X2A3J4"/>
<evidence type="ECO:0000256" key="4">
    <source>
        <dbReference type="SAM" id="Phobius"/>
    </source>
</evidence>
<feature type="transmembrane region" description="Helical" evidence="4">
    <location>
        <begin position="87"/>
        <end position="109"/>
    </location>
</feature>
<protein>
    <recommendedName>
        <fullName evidence="7">Mce protein</fullName>
    </recommendedName>
</protein>
<reference evidence="5 6" key="1">
    <citation type="journal article" date="2015" name="Emerg. Microbes Infect.">
        <title>Characterization of 17 strains belonging to the Mycobacterium simiae complex and description of Mycobacterium paraense sp. nov.</title>
        <authorList>
            <person name="Fusco da Costa A.R."/>
            <person name="Fedrizzi T."/>
            <person name="Lopes M.L."/>
            <person name="Pecorari M."/>
            <person name="Oliveira da Costa W.L."/>
            <person name="Giacobazzi E."/>
            <person name="da Costa Bahia J.R."/>
            <person name="De Sanctis V."/>
            <person name="Batista Lima K.V."/>
            <person name="Bertorelli R."/>
            <person name="Grottola A."/>
            <person name="Fabio A."/>
            <person name="Mariottini A."/>
            <person name="Ferretti P."/>
            <person name="Di Leva F."/>
            <person name="Fregni Serpini G."/>
            <person name="Tagliazucchi S."/>
            <person name="Rumpianesi F."/>
            <person name="Jousson O."/>
            <person name="Segata N."/>
            <person name="Tortoli E."/>
        </authorList>
    </citation>
    <scope>NUCLEOTIDE SEQUENCE [LARGE SCALE GENOMIC DNA]</scope>
    <source>
        <strain evidence="5 6">IEC33</strain>
    </source>
</reference>
<comment type="caution">
    <text evidence="5">The sequence shown here is derived from an EMBL/GenBank/DDBJ whole genome shotgun (WGS) entry which is preliminary data.</text>
</comment>
<dbReference type="Proteomes" id="UP000193285">
    <property type="component" value="Unassembled WGS sequence"/>
</dbReference>
<dbReference type="OrthoDB" id="4774723at2"/>
<accession>A0A1X2A3J4</accession>
<sequence length="242" mass="25936">MPLRKLPAEATDADSPRSAASTSVAEADELALAEARAAAARARAVRLRQQAETPGDEPDMVGANAPEAESDPAPRRRWRPRRPGRKALAIAAAIAIICSSLTASGYLMWHHRDAVAQRQREAEFAAAARDGIVMMMSIDPAKARQDLQRFADDTTGVFKIGFLMGAEDLVKAVEQSKISTKATVKAVAVQSMTKDSALVLVAAKSELTKPGEDKPESRSLRAVVAVQRDAGQLKIARVEFVP</sequence>
<dbReference type="PANTHER" id="PTHR37042">
    <property type="entry name" value="OUTER MEMBRANE PROTEIN RV1973"/>
    <property type="match status" value="1"/>
</dbReference>
<keyword evidence="4" id="KW-1133">Transmembrane helix</keyword>
<proteinExistence type="predicted"/>
<evidence type="ECO:0000256" key="3">
    <source>
        <dbReference type="SAM" id="MobiDB-lite"/>
    </source>
</evidence>
<dbReference type="GO" id="GO:0016020">
    <property type="term" value="C:membrane"/>
    <property type="evidence" value="ECO:0007669"/>
    <property type="project" value="UniProtKB-SubCell"/>
</dbReference>
<comment type="subcellular location">
    <subcellularLocation>
        <location evidence="1">Membrane</location>
    </subcellularLocation>
</comment>
<dbReference type="EMBL" id="LQPN01000080">
    <property type="protein sequence ID" value="ORW36731.1"/>
    <property type="molecule type" value="Genomic_DNA"/>
</dbReference>